<dbReference type="Proteomes" id="UP001159364">
    <property type="component" value="Linkage Group LG10"/>
</dbReference>
<keyword evidence="5" id="KW-1185">Reference proteome</keyword>
<dbReference type="Gene3D" id="3.40.50.1820">
    <property type="entry name" value="alpha/beta hydrolase"/>
    <property type="match status" value="1"/>
</dbReference>
<sequence>MAVITEEPEPQSTLKKPTSPPEVSETQKKNPFIFWFYFTLLVSFITLLTVTLSSLTSSSQDPKSFFLSLSAPLRQHYSRGRIIKVQIAKSQQHTEIFALESGNKPSVTEKVLIVHGLGLSSFSFRKVIDFLGSRGLHGVVFDLPGNGFSDKTMEVVEERGSGVFEKLLDVYGLIKEKGIFWAFDNVIETGQIPYEEIQSHFDRGKNVVKSIALGGEEMGRILGQVISTMGLAPVHLVLHDSSLGMVSNWILENAESVRSVSLVDTSVKPALPLWVLEIPLVREVVLGSTLAFKRLIGLCCSKGISGMDVDAHRVILKGKNGREALVRTLKKLNSSFNVVEWGRSDVIRKLPMQVIWSSDWSKEWSKEGLKVVEALQRGKLVTHSSGRWPQEDAADELAERISHFVSSLPKSVRQVDEESIPEQIQKIVDETKENMNVNHQHHHHHHHHHHGHSHGHTADYMNAYGLGPGWGS</sequence>
<dbReference type="SUPFAM" id="SSF53474">
    <property type="entry name" value="alpha/beta-Hydrolases"/>
    <property type="match status" value="1"/>
</dbReference>
<gene>
    <name evidence="4" type="ORF">K2173_000658</name>
</gene>
<dbReference type="AlphaFoldDB" id="A0AAV8SI33"/>
<feature type="compositionally biased region" description="Basic residues" evidence="1">
    <location>
        <begin position="439"/>
        <end position="455"/>
    </location>
</feature>
<evidence type="ECO:0000259" key="3">
    <source>
        <dbReference type="Pfam" id="PF00561"/>
    </source>
</evidence>
<proteinExistence type="predicted"/>
<dbReference type="PANTHER" id="PTHR43329">
    <property type="entry name" value="EPOXIDE HYDROLASE"/>
    <property type="match status" value="1"/>
</dbReference>
<feature type="region of interest" description="Disordered" evidence="1">
    <location>
        <begin position="439"/>
        <end position="459"/>
    </location>
</feature>
<organism evidence="4 5">
    <name type="scientific">Erythroxylum novogranatense</name>
    <dbReference type="NCBI Taxonomy" id="1862640"/>
    <lineage>
        <taxon>Eukaryota</taxon>
        <taxon>Viridiplantae</taxon>
        <taxon>Streptophyta</taxon>
        <taxon>Embryophyta</taxon>
        <taxon>Tracheophyta</taxon>
        <taxon>Spermatophyta</taxon>
        <taxon>Magnoliopsida</taxon>
        <taxon>eudicotyledons</taxon>
        <taxon>Gunneridae</taxon>
        <taxon>Pentapetalae</taxon>
        <taxon>rosids</taxon>
        <taxon>fabids</taxon>
        <taxon>Malpighiales</taxon>
        <taxon>Erythroxylaceae</taxon>
        <taxon>Erythroxylum</taxon>
    </lineage>
</organism>
<dbReference type="Pfam" id="PF00561">
    <property type="entry name" value="Abhydrolase_1"/>
    <property type="match status" value="1"/>
</dbReference>
<keyword evidence="2" id="KW-0472">Membrane</keyword>
<feature type="transmembrane region" description="Helical" evidence="2">
    <location>
        <begin position="32"/>
        <end position="55"/>
    </location>
</feature>
<evidence type="ECO:0000256" key="2">
    <source>
        <dbReference type="SAM" id="Phobius"/>
    </source>
</evidence>
<feature type="region of interest" description="Disordered" evidence="1">
    <location>
        <begin position="1"/>
        <end position="25"/>
    </location>
</feature>
<reference evidence="4 5" key="1">
    <citation type="submission" date="2021-09" db="EMBL/GenBank/DDBJ databases">
        <title>Genomic insights and catalytic innovation underlie evolution of tropane alkaloids biosynthesis.</title>
        <authorList>
            <person name="Wang Y.-J."/>
            <person name="Tian T."/>
            <person name="Huang J.-P."/>
            <person name="Huang S.-X."/>
        </authorList>
    </citation>
    <scope>NUCLEOTIDE SEQUENCE [LARGE SCALE GENOMIC DNA]</scope>
    <source>
        <strain evidence="4">KIB-2018</strain>
        <tissue evidence="4">Leaf</tissue>
    </source>
</reference>
<keyword evidence="2" id="KW-1133">Transmembrane helix</keyword>
<dbReference type="InterPro" id="IPR029058">
    <property type="entry name" value="AB_hydrolase_fold"/>
</dbReference>
<accession>A0AAV8SI33</accession>
<keyword evidence="2" id="KW-0812">Transmembrane</keyword>
<name>A0AAV8SI33_9ROSI</name>
<evidence type="ECO:0000256" key="1">
    <source>
        <dbReference type="SAM" id="MobiDB-lite"/>
    </source>
</evidence>
<evidence type="ECO:0000313" key="5">
    <source>
        <dbReference type="Proteomes" id="UP001159364"/>
    </source>
</evidence>
<protein>
    <recommendedName>
        <fullName evidence="3">AB hydrolase-1 domain-containing protein</fullName>
    </recommendedName>
</protein>
<dbReference type="EMBL" id="JAIWQS010000010">
    <property type="protein sequence ID" value="KAJ8751912.1"/>
    <property type="molecule type" value="Genomic_DNA"/>
</dbReference>
<dbReference type="InterPro" id="IPR000073">
    <property type="entry name" value="AB_hydrolase_1"/>
</dbReference>
<evidence type="ECO:0000313" key="4">
    <source>
        <dbReference type="EMBL" id="KAJ8751912.1"/>
    </source>
</evidence>
<comment type="caution">
    <text evidence="4">The sequence shown here is derived from an EMBL/GenBank/DDBJ whole genome shotgun (WGS) entry which is preliminary data.</text>
</comment>
<feature type="domain" description="AB hydrolase-1" evidence="3">
    <location>
        <begin position="111"/>
        <end position="265"/>
    </location>
</feature>